<proteinExistence type="predicted"/>
<dbReference type="AlphaFoldDB" id="A0A840A414"/>
<accession>A0A840A414</accession>
<dbReference type="SUPFAM" id="SSF47473">
    <property type="entry name" value="EF-hand"/>
    <property type="match status" value="1"/>
</dbReference>
<dbReference type="PROSITE" id="PS00018">
    <property type="entry name" value="EF_HAND_1"/>
    <property type="match status" value="1"/>
</dbReference>
<evidence type="ECO:0000256" key="1">
    <source>
        <dbReference type="SAM" id="SignalP"/>
    </source>
</evidence>
<organism evidence="3 4">
    <name type="scientific">Phenylobacterium haematophilum</name>
    <dbReference type="NCBI Taxonomy" id="98513"/>
    <lineage>
        <taxon>Bacteria</taxon>
        <taxon>Pseudomonadati</taxon>
        <taxon>Pseudomonadota</taxon>
        <taxon>Alphaproteobacteria</taxon>
        <taxon>Caulobacterales</taxon>
        <taxon>Caulobacteraceae</taxon>
        <taxon>Phenylobacterium</taxon>
    </lineage>
</organism>
<feature type="signal peptide" evidence="1">
    <location>
        <begin position="1"/>
        <end position="22"/>
    </location>
</feature>
<dbReference type="InterPro" id="IPR002048">
    <property type="entry name" value="EF_hand_dom"/>
</dbReference>
<feature type="domain" description="EF-hand" evidence="2">
    <location>
        <begin position="54"/>
        <end position="80"/>
    </location>
</feature>
<evidence type="ECO:0000313" key="4">
    <source>
        <dbReference type="Proteomes" id="UP000530564"/>
    </source>
</evidence>
<gene>
    <name evidence="3" type="ORF">GGQ61_003792</name>
</gene>
<name>A0A840A414_9CAUL</name>
<dbReference type="PROSITE" id="PS50222">
    <property type="entry name" value="EF_HAND_2"/>
    <property type="match status" value="1"/>
</dbReference>
<sequence>MRLTSLILAAAALAGSTGMAFAAEGRFIHPADTSKDDRIDKTEWVAYKLPADEFAKADKDKNGKIDGPEFVAWDTAYKAAHQGH</sequence>
<feature type="chain" id="PRO_5032527980" description="EF-hand domain-containing protein" evidence="1">
    <location>
        <begin position="23"/>
        <end position="84"/>
    </location>
</feature>
<evidence type="ECO:0000259" key="2">
    <source>
        <dbReference type="PROSITE" id="PS50222"/>
    </source>
</evidence>
<reference evidence="3 4" key="1">
    <citation type="submission" date="2020-08" db="EMBL/GenBank/DDBJ databases">
        <title>Genomic Encyclopedia of Type Strains, Phase IV (KMG-IV): sequencing the most valuable type-strain genomes for metagenomic binning, comparative biology and taxonomic classification.</title>
        <authorList>
            <person name="Goeker M."/>
        </authorList>
    </citation>
    <scope>NUCLEOTIDE SEQUENCE [LARGE SCALE GENOMIC DNA]</scope>
    <source>
        <strain evidence="3 4">DSM 21793</strain>
    </source>
</reference>
<dbReference type="EMBL" id="JACIDK010000007">
    <property type="protein sequence ID" value="MBB3893054.1"/>
    <property type="molecule type" value="Genomic_DNA"/>
</dbReference>
<dbReference type="GO" id="GO:0005509">
    <property type="term" value="F:calcium ion binding"/>
    <property type="evidence" value="ECO:0007669"/>
    <property type="project" value="InterPro"/>
</dbReference>
<dbReference type="Proteomes" id="UP000530564">
    <property type="component" value="Unassembled WGS sequence"/>
</dbReference>
<protein>
    <recommendedName>
        <fullName evidence="2">EF-hand domain-containing protein</fullName>
    </recommendedName>
</protein>
<dbReference type="RefSeq" id="WP_183776135.1">
    <property type="nucleotide sequence ID" value="NZ_JACIDK010000007.1"/>
</dbReference>
<dbReference type="Gene3D" id="1.10.238.10">
    <property type="entry name" value="EF-hand"/>
    <property type="match status" value="1"/>
</dbReference>
<dbReference type="InterPro" id="IPR018247">
    <property type="entry name" value="EF_Hand_1_Ca_BS"/>
</dbReference>
<evidence type="ECO:0000313" key="3">
    <source>
        <dbReference type="EMBL" id="MBB3893054.1"/>
    </source>
</evidence>
<comment type="caution">
    <text evidence="3">The sequence shown here is derived from an EMBL/GenBank/DDBJ whole genome shotgun (WGS) entry which is preliminary data.</text>
</comment>
<keyword evidence="1" id="KW-0732">Signal</keyword>
<dbReference type="InterPro" id="IPR011992">
    <property type="entry name" value="EF-hand-dom_pair"/>
</dbReference>
<keyword evidence="4" id="KW-1185">Reference proteome</keyword>